<dbReference type="EMBL" id="CM018044">
    <property type="protein sequence ID" value="KAA8529830.1"/>
    <property type="molecule type" value="Genomic_DNA"/>
</dbReference>
<keyword evidence="1" id="KW-1133">Transmembrane helix</keyword>
<keyword evidence="1" id="KW-0812">Transmembrane</keyword>
<reference evidence="2 3" key="1">
    <citation type="submission" date="2019-09" db="EMBL/GenBank/DDBJ databases">
        <title>A chromosome-level genome assembly of the Chinese tupelo Nyssa sinensis.</title>
        <authorList>
            <person name="Yang X."/>
            <person name="Kang M."/>
            <person name="Yang Y."/>
            <person name="Xiong H."/>
            <person name="Wang M."/>
            <person name="Zhang Z."/>
            <person name="Wang Z."/>
            <person name="Wu H."/>
            <person name="Ma T."/>
            <person name="Liu J."/>
            <person name="Xi Z."/>
        </authorList>
    </citation>
    <scope>NUCLEOTIDE SEQUENCE [LARGE SCALE GENOMIC DNA]</scope>
    <source>
        <strain evidence="2">J267</strain>
        <tissue evidence="2">Leaf</tissue>
    </source>
</reference>
<sequence length="111" mass="11976">MEKGKKVAANAAAVVVTFGAVIVAPVVAVMEAADESKALQLMGWRVSISDLGSARFGWLIFKLEHVFFTAWFSFYFAQPRVQVASAVKNGELEGVQELVIEDEDGQVLGAD</sequence>
<gene>
    <name evidence="2" type="ORF">F0562_034366</name>
</gene>
<keyword evidence="3" id="KW-1185">Reference proteome</keyword>
<proteinExistence type="predicted"/>
<dbReference type="Proteomes" id="UP000325577">
    <property type="component" value="Linkage Group LG20"/>
</dbReference>
<evidence type="ECO:0000256" key="1">
    <source>
        <dbReference type="SAM" id="Phobius"/>
    </source>
</evidence>
<organism evidence="2 3">
    <name type="scientific">Nyssa sinensis</name>
    <dbReference type="NCBI Taxonomy" id="561372"/>
    <lineage>
        <taxon>Eukaryota</taxon>
        <taxon>Viridiplantae</taxon>
        <taxon>Streptophyta</taxon>
        <taxon>Embryophyta</taxon>
        <taxon>Tracheophyta</taxon>
        <taxon>Spermatophyta</taxon>
        <taxon>Magnoliopsida</taxon>
        <taxon>eudicotyledons</taxon>
        <taxon>Gunneridae</taxon>
        <taxon>Pentapetalae</taxon>
        <taxon>asterids</taxon>
        <taxon>Cornales</taxon>
        <taxon>Nyssaceae</taxon>
        <taxon>Nyssa</taxon>
    </lineage>
</organism>
<evidence type="ECO:0000313" key="3">
    <source>
        <dbReference type="Proteomes" id="UP000325577"/>
    </source>
</evidence>
<accession>A0A5J5AGW0</accession>
<evidence type="ECO:0000313" key="2">
    <source>
        <dbReference type="EMBL" id="KAA8529830.1"/>
    </source>
</evidence>
<protein>
    <submittedName>
        <fullName evidence="2">Uncharacterized protein</fullName>
    </submittedName>
</protein>
<feature type="transmembrane region" description="Helical" evidence="1">
    <location>
        <begin position="56"/>
        <end position="77"/>
    </location>
</feature>
<keyword evidence="1" id="KW-0472">Membrane</keyword>
<name>A0A5J5AGW0_9ASTE</name>
<dbReference type="AlphaFoldDB" id="A0A5J5AGW0"/>
<feature type="transmembrane region" description="Helical" evidence="1">
    <location>
        <begin position="7"/>
        <end position="30"/>
    </location>
</feature>